<sequence length="682" mass="71049">METGPATPTPAAPTPRERVVVALSGAPEGETLIRRAAAVAGRRPDTELVAVHVEHGVGDRDLRADAPGALQAQRALCERLGGTLHRVTGSRVAPAVIDFATGAHATLLVVGLPRRSRWARSARGLLGDETGAEIVRRAAERGPDQRGPLDVLVVGLDPGPDETGPLLRGRDGRSSRLVPRSVLSPGRRIAGWALALLLPVLQVLLTRAAGHPGLPVDLLLLVVVTVLAALVGGLAPALAAALFGSLLINYFLTPPLRSFSIASPENAFGLVVGVLVALAVGTVVRLSARRLLQARRASAEAEVLSELAGSVARGEDTLPAVTERLRSTFGLARVTLEERRTEPDGWAVLESATADTPPSGAESATPQTAPGTTLQTAPGRATVTITDRLRLVLTGPTLSAADRRVLQAFAARVGAIVERDRLREQSRRTELVEAGDAMRRSLLAAVSHDLRTPLASLTAGISSLRQTDVDFAPEDRAALLELVADSGRRLERLIDNLLDLSRLEAGIATPTLRTVSVDEIVWPALPPGTDDLPGTVPVPNGDPPPTVGVDLPEGLPLVRTDAGLLERALANLVDNARKHASGPVEVRVRLDPGADPGAAELSFAVVDHGPGVPVELREAMFAPFRQVGDRRRDGVGLGLAVASGFAQALGGRIEVSDTDGGGLTMTLVVPVGLGHAAPVAGD</sequence>
<evidence type="ECO:0000256" key="15">
    <source>
        <dbReference type="SAM" id="Phobius"/>
    </source>
</evidence>
<comment type="catalytic activity">
    <reaction evidence="1">
        <text>ATP + protein L-histidine = ADP + protein N-phospho-L-histidine.</text>
        <dbReference type="EC" id="2.7.13.3"/>
    </reaction>
</comment>
<evidence type="ECO:0000313" key="17">
    <source>
        <dbReference type="EMBL" id="MBA8795675.1"/>
    </source>
</evidence>
<dbReference type="PANTHER" id="PTHR45569">
    <property type="entry name" value="SENSOR PROTEIN KDPD"/>
    <property type="match status" value="1"/>
</dbReference>
<evidence type="ECO:0000256" key="13">
    <source>
        <dbReference type="ARBA" id="ARBA00023136"/>
    </source>
</evidence>
<dbReference type="AlphaFoldDB" id="A0A7W3P771"/>
<dbReference type="InterPro" id="IPR025201">
    <property type="entry name" value="KdpD_TM"/>
</dbReference>
<keyword evidence="7 15" id="KW-0812">Transmembrane</keyword>
<name>A0A7W3P771_9ACTN</name>
<dbReference type="EC" id="2.7.13.3" evidence="4"/>
<evidence type="ECO:0000256" key="11">
    <source>
        <dbReference type="ARBA" id="ARBA00022989"/>
    </source>
</evidence>
<dbReference type="SUPFAM" id="SSF55874">
    <property type="entry name" value="ATPase domain of HSP90 chaperone/DNA topoisomerase II/histidine kinase"/>
    <property type="match status" value="1"/>
</dbReference>
<dbReference type="Gene3D" id="3.30.565.10">
    <property type="entry name" value="Histidine kinase-like ATPase, C-terminal domain"/>
    <property type="match status" value="1"/>
</dbReference>
<dbReference type="Gene3D" id="1.20.120.620">
    <property type="entry name" value="Backbone structure of the membrane domain of e. Coli histidine kinase receptor kdpd"/>
    <property type="match status" value="1"/>
</dbReference>
<dbReference type="SMART" id="SM00388">
    <property type="entry name" value="HisKA"/>
    <property type="match status" value="1"/>
</dbReference>
<keyword evidence="6 17" id="KW-0808">Transferase</keyword>
<evidence type="ECO:0000256" key="10">
    <source>
        <dbReference type="ARBA" id="ARBA00022840"/>
    </source>
</evidence>
<keyword evidence="8" id="KW-0547">Nucleotide-binding</keyword>
<keyword evidence="5" id="KW-0597">Phosphoprotein</keyword>
<organism evidence="17 18">
    <name type="scientific">Microlunatus kandeliicorticis</name>
    <dbReference type="NCBI Taxonomy" id="1759536"/>
    <lineage>
        <taxon>Bacteria</taxon>
        <taxon>Bacillati</taxon>
        <taxon>Actinomycetota</taxon>
        <taxon>Actinomycetes</taxon>
        <taxon>Propionibacteriales</taxon>
        <taxon>Propionibacteriaceae</taxon>
        <taxon>Microlunatus</taxon>
    </lineage>
</organism>
<evidence type="ECO:0000256" key="12">
    <source>
        <dbReference type="ARBA" id="ARBA00023012"/>
    </source>
</evidence>
<dbReference type="EMBL" id="JACGWT010000005">
    <property type="protein sequence ID" value="MBA8795675.1"/>
    <property type="molecule type" value="Genomic_DNA"/>
</dbReference>
<dbReference type="InterPro" id="IPR003661">
    <property type="entry name" value="HisK_dim/P_dom"/>
</dbReference>
<evidence type="ECO:0000313" key="18">
    <source>
        <dbReference type="Proteomes" id="UP000523079"/>
    </source>
</evidence>
<dbReference type="SUPFAM" id="SSF52402">
    <property type="entry name" value="Adenine nucleotide alpha hydrolases-like"/>
    <property type="match status" value="1"/>
</dbReference>
<comment type="subcellular location">
    <subcellularLocation>
        <location evidence="3">Cell membrane</location>
    </subcellularLocation>
    <subcellularLocation>
        <location evidence="2">Membrane</location>
        <topology evidence="2">Multi-pass membrane protein</topology>
    </subcellularLocation>
</comment>
<keyword evidence="11 15" id="KW-1133">Transmembrane helix</keyword>
<dbReference type="GO" id="GO:0000155">
    <property type="term" value="F:phosphorelay sensor kinase activity"/>
    <property type="evidence" value="ECO:0007669"/>
    <property type="project" value="InterPro"/>
</dbReference>
<dbReference type="Gene3D" id="1.10.287.130">
    <property type="match status" value="1"/>
</dbReference>
<evidence type="ECO:0000256" key="5">
    <source>
        <dbReference type="ARBA" id="ARBA00022553"/>
    </source>
</evidence>
<dbReference type="InterPro" id="IPR036890">
    <property type="entry name" value="HATPase_C_sf"/>
</dbReference>
<dbReference type="InterPro" id="IPR038318">
    <property type="entry name" value="KdpD_sf"/>
</dbReference>
<dbReference type="InterPro" id="IPR005467">
    <property type="entry name" value="His_kinase_dom"/>
</dbReference>
<feature type="compositionally biased region" description="Polar residues" evidence="14">
    <location>
        <begin position="362"/>
        <end position="376"/>
    </location>
</feature>
<evidence type="ECO:0000256" key="2">
    <source>
        <dbReference type="ARBA" id="ARBA00004141"/>
    </source>
</evidence>
<dbReference type="PROSITE" id="PS50109">
    <property type="entry name" value="HIS_KIN"/>
    <property type="match status" value="1"/>
</dbReference>
<proteinExistence type="predicted"/>
<accession>A0A7W3P771</accession>
<keyword evidence="13 15" id="KW-0472">Membrane</keyword>
<evidence type="ECO:0000256" key="8">
    <source>
        <dbReference type="ARBA" id="ARBA00022741"/>
    </source>
</evidence>
<comment type="caution">
    <text evidence="17">The sequence shown here is derived from an EMBL/GenBank/DDBJ whole genome shotgun (WGS) entry which is preliminary data.</text>
</comment>
<evidence type="ECO:0000256" key="9">
    <source>
        <dbReference type="ARBA" id="ARBA00022777"/>
    </source>
</evidence>
<evidence type="ECO:0000256" key="7">
    <source>
        <dbReference type="ARBA" id="ARBA00022692"/>
    </source>
</evidence>
<protein>
    <recommendedName>
        <fullName evidence="4">histidine kinase</fullName>
        <ecNumber evidence="4">2.7.13.3</ecNumber>
    </recommendedName>
</protein>
<evidence type="ECO:0000256" key="3">
    <source>
        <dbReference type="ARBA" id="ARBA00004236"/>
    </source>
</evidence>
<dbReference type="PRINTS" id="PR00344">
    <property type="entry name" value="BCTRLSENSOR"/>
</dbReference>
<dbReference type="GO" id="GO:0005886">
    <property type="term" value="C:plasma membrane"/>
    <property type="evidence" value="ECO:0007669"/>
    <property type="project" value="UniProtKB-SubCell"/>
</dbReference>
<evidence type="ECO:0000256" key="1">
    <source>
        <dbReference type="ARBA" id="ARBA00000085"/>
    </source>
</evidence>
<dbReference type="InterPro" id="IPR014729">
    <property type="entry name" value="Rossmann-like_a/b/a_fold"/>
</dbReference>
<gene>
    <name evidence="17" type="ORF">FHX74_003311</name>
</gene>
<dbReference type="Pfam" id="PF02518">
    <property type="entry name" value="HATPase_c"/>
    <property type="match status" value="1"/>
</dbReference>
<keyword evidence="18" id="KW-1185">Reference proteome</keyword>
<feature type="transmembrane region" description="Helical" evidence="15">
    <location>
        <begin position="268"/>
        <end position="288"/>
    </location>
</feature>
<feature type="transmembrane region" description="Helical" evidence="15">
    <location>
        <begin position="189"/>
        <end position="206"/>
    </location>
</feature>
<dbReference type="RefSeq" id="WP_182561264.1">
    <property type="nucleotide sequence ID" value="NZ_JACGWT010000005.1"/>
</dbReference>
<dbReference type="InterPro" id="IPR004358">
    <property type="entry name" value="Sig_transdc_His_kin-like_C"/>
</dbReference>
<dbReference type="Pfam" id="PF00512">
    <property type="entry name" value="HisKA"/>
    <property type="match status" value="1"/>
</dbReference>
<evidence type="ECO:0000256" key="14">
    <source>
        <dbReference type="SAM" id="MobiDB-lite"/>
    </source>
</evidence>
<dbReference type="CDD" id="cd00082">
    <property type="entry name" value="HisKA"/>
    <property type="match status" value="1"/>
</dbReference>
<evidence type="ECO:0000256" key="6">
    <source>
        <dbReference type="ARBA" id="ARBA00022679"/>
    </source>
</evidence>
<feature type="region of interest" description="Disordered" evidence="14">
    <location>
        <begin position="351"/>
        <end position="379"/>
    </location>
</feature>
<feature type="domain" description="Histidine kinase" evidence="16">
    <location>
        <begin position="445"/>
        <end position="673"/>
    </location>
</feature>
<keyword evidence="12" id="KW-0902">Two-component regulatory system</keyword>
<dbReference type="Gene3D" id="3.40.50.620">
    <property type="entry name" value="HUPs"/>
    <property type="match status" value="1"/>
</dbReference>
<feature type="transmembrane region" description="Helical" evidence="15">
    <location>
        <begin position="218"/>
        <end position="248"/>
    </location>
</feature>
<dbReference type="SMART" id="SM00387">
    <property type="entry name" value="HATPase_c"/>
    <property type="match status" value="1"/>
</dbReference>
<dbReference type="Proteomes" id="UP000523079">
    <property type="component" value="Unassembled WGS sequence"/>
</dbReference>
<evidence type="ECO:0000256" key="4">
    <source>
        <dbReference type="ARBA" id="ARBA00012438"/>
    </source>
</evidence>
<reference evidence="17 18" key="1">
    <citation type="submission" date="2020-07" db="EMBL/GenBank/DDBJ databases">
        <title>Sequencing the genomes of 1000 actinobacteria strains.</title>
        <authorList>
            <person name="Klenk H.-P."/>
        </authorList>
    </citation>
    <scope>NUCLEOTIDE SEQUENCE [LARGE SCALE GENOMIC DNA]</scope>
    <source>
        <strain evidence="17 18">DSM 100723</strain>
    </source>
</reference>
<evidence type="ECO:0000259" key="16">
    <source>
        <dbReference type="PROSITE" id="PS50109"/>
    </source>
</evidence>
<keyword evidence="10" id="KW-0067">ATP-binding</keyword>
<dbReference type="InterPro" id="IPR003594">
    <property type="entry name" value="HATPase_dom"/>
</dbReference>
<dbReference type="GO" id="GO:0005524">
    <property type="term" value="F:ATP binding"/>
    <property type="evidence" value="ECO:0007669"/>
    <property type="project" value="UniProtKB-KW"/>
</dbReference>
<dbReference type="InterPro" id="IPR052023">
    <property type="entry name" value="Histidine_kinase_KdpD"/>
</dbReference>
<dbReference type="PANTHER" id="PTHR45569:SF1">
    <property type="entry name" value="SENSOR PROTEIN KDPD"/>
    <property type="match status" value="1"/>
</dbReference>
<keyword evidence="9 17" id="KW-0418">Kinase</keyword>
<dbReference type="SUPFAM" id="SSF47384">
    <property type="entry name" value="Homodimeric domain of signal transducing histidine kinase"/>
    <property type="match status" value="1"/>
</dbReference>
<dbReference type="InterPro" id="IPR036097">
    <property type="entry name" value="HisK_dim/P_sf"/>
</dbReference>
<dbReference type="Pfam" id="PF13493">
    <property type="entry name" value="DUF4118"/>
    <property type="match status" value="1"/>
</dbReference>